<comment type="caution">
    <text evidence="7">The sequence shown here is derived from an EMBL/GenBank/DDBJ whole genome shotgun (WGS) entry which is preliminary data.</text>
</comment>
<dbReference type="Pfam" id="PF00440">
    <property type="entry name" value="TetR_N"/>
    <property type="match status" value="1"/>
</dbReference>
<dbReference type="PANTHER" id="PTHR30055:SF234">
    <property type="entry name" value="HTH-TYPE TRANSCRIPTIONAL REGULATOR BETI"/>
    <property type="match status" value="1"/>
</dbReference>
<dbReference type="PROSITE" id="PS50977">
    <property type="entry name" value="HTH_TETR_2"/>
    <property type="match status" value="1"/>
</dbReference>
<protein>
    <submittedName>
        <fullName evidence="7">TetR/AcrR family transcriptional regulator</fullName>
    </submittedName>
</protein>
<evidence type="ECO:0000259" key="6">
    <source>
        <dbReference type="PROSITE" id="PS50977"/>
    </source>
</evidence>
<dbReference type="InterPro" id="IPR050109">
    <property type="entry name" value="HTH-type_TetR-like_transc_reg"/>
</dbReference>
<evidence type="ECO:0000256" key="5">
    <source>
        <dbReference type="SAM" id="MobiDB-lite"/>
    </source>
</evidence>
<reference evidence="8" key="1">
    <citation type="journal article" date="2019" name="Int. J. Syst. Evol. Microbiol.">
        <title>The Global Catalogue of Microorganisms (GCM) 10K type strain sequencing project: providing services to taxonomists for standard genome sequencing and annotation.</title>
        <authorList>
            <consortium name="The Broad Institute Genomics Platform"/>
            <consortium name="The Broad Institute Genome Sequencing Center for Infectious Disease"/>
            <person name="Wu L."/>
            <person name="Ma J."/>
        </authorList>
    </citation>
    <scope>NUCLEOTIDE SEQUENCE [LARGE SCALE GENOMIC DNA]</scope>
    <source>
        <strain evidence="8">CGMCC 1.16226</strain>
    </source>
</reference>
<proteinExistence type="predicted"/>
<keyword evidence="3" id="KW-0804">Transcription</keyword>
<accession>A0ABW4WE16</accession>
<dbReference type="RefSeq" id="WP_379020740.1">
    <property type="nucleotide sequence ID" value="NZ_JBHUGY010000027.1"/>
</dbReference>
<dbReference type="PANTHER" id="PTHR30055">
    <property type="entry name" value="HTH-TYPE TRANSCRIPTIONAL REGULATOR RUTR"/>
    <property type="match status" value="1"/>
</dbReference>
<evidence type="ECO:0000256" key="4">
    <source>
        <dbReference type="PROSITE-ProRule" id="PRU00335"/>
    </source>
</evidence>
<dbReference type="PRINTS" id="PR00455">
    <property type="entry name" value="HTHTETR"/>
</dbReference>
<dbReference type="InterPro" id="IPR009057">
    <property type="entry name" value="Homeodomain-like_sf"/>
</dbReference>
<dbReference type="InterPro" id="IPR001647">
    <property type="entry name" value="HTH_TetR"/>
</dbReference>
<dbReference type="PROSITE" id="PS01081">
    <property type="entry name" value="HTH_TETR_1"/>
    <property type="match status" value="1"/>
</dbReference>
<dbReference type="InterPro" id="IPR023772">
    <property type="entry name" value="DNA-bd_HTH_TetR-type_CS"/>
</dbReference>
<dbReference type="Gene3D" id="1.10.357.10">
    <property type="entry name" value="Tetracycline Repressor, domain 2"/>
    <property type="match status" value="1"/>
</dbReference>
<evidence type="ECO:0000256" key="2">
    <source>
        <dbReference type="ARBA" id="ARBA00023125"/>
    </source>
</evidence>
<dbReference type="SUPFAM" id="SSF46689">
    <property type="entry name" value="Homeodomain-like"/>
    <property type="match status" value="1"/>
</dbReference>
<dbReference type="EMBL" id="JBHUGY010000027">
    <property type="protein sequence ID" value="MFD2054851.1"/>
    <property type="molecule type" value="Genomic_DNA"/>
</dbReference>
<evidence type="ECO:0000313" key="8">
    <source>
        <dbReference type="Proteomes" id="UP001597349"/>
    </source>
</evidence>
<organism evidence="7 8">
    <name type="scientific">Mesorhizobium calcicola</name>
    <dbReference type="NCBI Taxonomy" id="1300310"/>
    <lineage>
        <taxon>Bacteria</taxon>
        <taxon>Pseudomonadati</taxon>
        <taxon>Pseudomonadota</taxon>
        <taxon>Alphaproteobacteria</taxon>
        <taxon>Hyphomicrobiales</taxon>
        <taxon>Phyllobacteriaceae</taxon>
        <taxon>Mesorhizobium</taxon>
    </lineage>
</organism>
<feature type="region of interest" description="Disordered" evidence="5">
    <location>
        <begin position="221"/>
        <end position="247"/>
    </location>
</feature>
<evidence type="ECO:0000256" key="1">
    <source>
        <dbReference type="ARBA" id="ARBA00023015"/>
    </source>
</evidence>
<evidence type="ECO:0000313" key="7">
    <source>
        <dbReference type="EMBL" id="MFD2054851.1"/>
    </source>
</evidence>
<keyword evidence="2 4" id="KW-0238">DNA-binding</keyword>
<name>A0ABW4WE16_9HYPH</name>
<evidence type="ECO:0000256" key="3">
    <source>
        <dbReference type="ARBA" id="ARBA00023163"/>
    </source>
</evidence>
<feature type="DNA-binding region" description="H-T-H motif" evidence="4">
    <location>
        <begin position="31"/>
        <end position="50"/>
    </location>
</feature>
<sequence>MPKIIDAEQTRLRIAKAACKAIAGKGISAVTMIDIANAAGVTTGMITHYFESKADIIAAALRIPLLNMERKMAHRLARGEADLATLLDVAIPASRSHFEDSLIWVNFWGVIAADSEFRKLNATLHREGVSIFAQVIRSGWPESAEWPKEIFGSALRSIVTFIFGLSAGGVTNRGVWTSAVQRSQLKLHLGLVRCWARHQALQVSADAQCVITANGRITRDRQSGEIAGQDNQVTRNRKERPTSRSEA</sequence>
<dbReference type="Proteomes" id="UP001597349">
    <property type="component" value="Unassembled WGS sequence"/>
</dbReference>
<keyword evidence="1" id="KW-0805">Transcription regulation</keyword>
<feature type="domain" description="HTH tetR-type" evidence="6">
    <location>
        <begin position="8"/>
        <end position="68"/>
    </location>
</feature>
<gene>
    <name evidence="7" type="ORF">ACFSQT_17740</name>
</gene>
<keyword evidence="8" id="KW-1185">Reference proteome</keyword>